<dbReference type="SUPFAM" id="SSF51735">
    <property type="entry name" value="NAD(P)-binding Rossmann-fold domains"/>
    <property type="match status" value="1"/>
</dbReference>
<dbReference type="InterPro" id="IPR036291">
    <property type="entry name" value="NAD(P)-bd_dom_sf"/>
</dbReference>
<evidence type="ECO:0000313" key="11">
    <source>
        <dbReference type="EMBL" id="MEP0868099.1"/>
    </source>
</evidence>
<feature type="domain" description="RCK N-terminal" evidence="10">
    <location>
        <begin position="388"/>
        <end position="526"/>
    </location>
</feature>
<evidence type="ECO:0000256" key="5">
    <source>
        <dbReference type="ARBA" id="ARBA00022989"/>
    </source>
</evidence>
<keyword evidence="7 9" id="KW-0472">Membrane</keyword>
<dbReference type="InterPro" id="IPR003148">
    <property type="entry name" value="RCK_N"/>
</dbReference>
<sequence length="632" mass="69693">MSKITLSERVRYGFDIFMARGTVALIGGLALTSLAFIFLMGFLVSITGVAPEGSSRLNPLEAVWSVLMRTLDAGTMGGDTGWLFRFAMLFVTFGGIFLISTLIGVLSSGIDTKLEDLRKGRSRVVETDHIVILGWSLQVFTLISQLTLANANRPGTCIVILSEEDKVQMEDTLSSILGKRPKIRLVCRTGSPSNITDLGMVNVQTARSIVILSSSNAHADIQLVKTLLAITSIPRSVSQPYHIVAQVQDPQSSDIVSLIGRNDIEVLLTNDLISRIIVQTCRQSGLSTVYMELLDFSGNEIYIKAEPNLQGKTYGDALVAYNESAVLGIKYSNGTIQLNPPIDTPLQPNEQLVLISEDDSTIHLSPLSDIPIDRQAIQVKQTNAIRVPENTLILAWNNRVYSIIQLLDYYVALGSSVTVVAEFPDVEVDLSPESLNLQQQTLRYSQGNPTERRVLESIDLAKYDRVLVLCNPDLEPEQADAQTLITLLYLRDISDRHKYNFQVVTEILDVRNQALAQVARPDDFVISEQIVSRLLAQVSEQKSLNAVFSDLFDPEGSEIYIKPVSEYVALAHPVNFYTVVEAAKQRGESAIGYRCKADANNSGRAYGVTINPKKDRLITFAPQDTIILLAEN</sequence>
<organism evidence="11 12">
    <name type="scientific">Funiculus sociatus GB2-A5</name>
    <dbReference type="NCBI Taxonomy" id="2933946"/>
    <lineage>
        <taxon>Bacteria</taxon>
        <taxon>Bacillati</taxon>
        <taxon>Cyanobacteriota</taxon>
        <taxon>Cyanophyceae</taxon>
        <taxon>Coleofasciculales</taxon>
        <taxon>Coleofasciculaceae</taxon>
        <taxon>Funiculus</taxon>
    </lineage>
</organism>
<feature type="transmembrane region" description="Helical" evidence="9">
    <location>
        <begin position="86"/>
        <end position="110"/>
    </location>
</feature>
<dbReference type="InterPro" id="IPR044849">
    <property type="entry name" value="CASTOR/POLLUX/SYM8-like"/>
</dbReference>
<feature type="transmembrane region" description="Helical" evidence="9">
    <location>
        <begin position="130"/>
        <end position="148"/>
    </location>
</feature>
<evidence type="ECO:0000256" key="3">
    <source>
        <dbReference type="ARBA" id="ARBA00022448"/>
    </source>
</evidence>
<comment type="caution">
    <text evidence="11">The sequence shown here is derived from an EMBL/GenBank/DDBJ whole genome shotgun (WGS) entry which is preliminary data.</text>
</comment>
<protein>
    <submittedName>
        <fullName evidence="11">Potassium transporter TrkA</fullName>
    </submittedName>
</protein>
<gene>
    <name evidence="11" type="ORF">NDI37_27055</name>
</gene>
<dbReference type="Gene3D" id="3.40.50.720">
    <property type="entry name" value="NAD(P)-binding Rossmann-like Domain"/>
    <property type="match status" value="2"/>
</dbReference>
<dbReference type="PANTHER" id="PTHR31563">
    <property type="entry name" value="ION CHANNEL POLLUX-RELATED"/>
    <property type="match status" value="1"/>
</dbReference>
<keyword evidence="4 9" id="KW-0812">Transmembrane</keyword>
<evidence type="ECO:0000256" key="9">
    <source>
        <dbReference type="SAM" id="Phobius"/>
    </source>
</evidence>
<evidence type="ECO:0000313" key="12">
    <source>
        <dbReference type="Proteomes" id="UP001442494"/>
    </source>
</evidence>
<comment type="subcellular location">
    <subcellularLocation>
        <location evidence="1">Endomembrane system</location>
        <topology evidence="1">Multi-pass membrane protein</topology>
    </subcellularLocation>
</comment>
<name>A0ABV0JXA7_9CYAN</name>
<keyword evidence="12" id="KW-1185">Reference proteome</keyword>
<accession>A0ABV0JXA7</accession>
<keyword evidence="6" id="KW-0406">Ion transport</keyword>
<dbReference type="Pfam" id="PF06241">
    <property type="entry name" value="Castor_Poll_mid"/>
    <property type="match status" value="1"/>
</dbReference>
<keyword evidence="8" id="KW-0407">Ion channel</keyword>
<evidence type="ECO:0000256" key="7">
    <source>
        <dbReference type="ARBA" id="ARBA00023136"/>
    </source>
</evidence>
<evidence type="ECO:0000256" key="6">
    <source>
        <dbReference type="ARBA" id="ARBA00023065"/>
    </source>
</evidence>
<dbReference type="EMBL" id="JAMPKK010000113">
    <property type="protein sequence ID" value="MEP0868099.1"/>
    <property type="molecule type" value="Genomic_DNA"/>
</dbReference>
<evidence type="ECO:0000256" key="4">
    <source>
        <dbReference type="ARBA" id="ARBA00022692"/>
    </source>
</evidence>
<evidence type="ECO:0000256" key="1">
    <source>
        <dbReference type="ARBA" id="ARBA00004127"/>
    </source>
</evidence>
<keyword evidence="5 9" id="KW-1133">Transmembrane helix</keyword>
<dbReference type="Pfam" id="PF22614">
    <property type="entry name" value="Slo-like_RCK"/>
    <property type="match status" value="1"/>
</dbReference>
<comment type="similarity">
    <text evidence="2">Belongs to the castor/pollux (TC 1.A.1.23) family.</text>
</comment>
<proteinExistence type="inferred from homology"/>
<evidence type="ECO:0000256" key="8">
    <source>
        <dbReference type="ARBA" id="ARBA00023303"/>
    </source>
</evidence>
<dbReference type="InterPro" id="IPR010420">
    <property type="entry name" value="CASTOR/POLLUX/SYM8_dom"/>
</dbReference>
<evidence type="ECO:0000256" key="2">
    <source>
        <dbReference type="ARBA" id="ARBA00008577"/>
    </source>
</evidence>
<dbReference type="PROSITE" id="PS51201">
    <property type="entry name" value="RCK_N"/>
    <property type="match status" value="1"/>
</dbReference>
<keyword evidence="3" id="KW-0813">Transport</keyword>
<dbReference type="RefSeq" id="WP_190421140.1">
    <property type="nucleotide sequence ID" value="NZ_JAMPKK010000113.1"/>
</dbReference>
<dbReference type="Proteomes" id="UP001442494">
    <property type="component" value="Unassembled WGS sequence"/>
</dbReference>
<feature type="transmembrane region" description="Helical" evidence="9">
    <location>
        <begin position="21"/>
        <end position="50"/>
    </location>
</feature>
<evidence type="ECO:0000259" key="10">
    <source>
        <dbReference type="PROSITE" id="PS51201"/>
    </source>
</evidence>
<reference evidence="11 12" key="1">
    <citation type="submission" date="2022-04" db="EMBL/GenBank/DDBJ databases">
        <title>Positive selection, recombination, and allopatry shape intraspecific diversity of widespread and dominant cyanobacteria.</title>
        <authorList>
            <person name="Wei J."/>
            <person name="Shu W."/>
            <person name="Hu C."/>
        </authorList>
    </citation>
    <scope>NUCLEOTIDE SEQUENCE [LARGE SCALE GENOMIC DNA]</scope>
    <source>
        <strain evidence="11 12">GB2-A5</strain>
    </source>
</reference>
<dbReference type="PANTHER" id="PTHR31563:SF10">
    <property type="entry name" value="ION CHANNEL POLLUX-RELATED"/>
    <property type="match status" value="1"/>
</dbReference>